<name>A0A6I3NG98_9FIRM</name>
<dbReference type="NCBIfam" id="NF033537">
    <property type="entry name" value="lasso_biosyn_B2"/>
    <property type="match status" value="1"/>
</dbReference>
<dbReference type="InterPro" id="IPR032708">
    <property type="entry name" value="McjB_C"/>
</dbReference>
<protein>
    <submittedName>
        <fullName evidence="2">Lasso peptide biosynthesis B2 protein</fullName>
    </submittedName>
</protein>
<organism evidence="2">
    <name type="scientific">Turicibacter sanguinis</name>
    <dbReference type="NCBI Taxonomy" id="154288"/>
    <lineage>
        <taxon>Bacteria</taxon>
        <taxon>Bacillati</taxon>
        <taxon>Bacillota</taxon>
        <taxon>Erysipelotrichia</taxon>
        <taxon>Erysipelotrichales</taxon>
        <taxon>Turicibacteraceae</taxon>
        <taxon>Turicibacter</taxon>
    </lineage>
</organism>
<sequence>MPKLKVFIRLGLVKQWLLIRVFILSGVYRFKMLYLPFKYLKKQMGVAKSESKKEVPLSYYEEARSIRNIVLLVCKHTPWESKCLVQALLVQHFLKRKGIATTLYLGVNKDKQDHLMAHAWVRCGEMIVTGQYEKDHFIEVAKFSNESLI</sequence>
<proteinExistence type="predicted"/>
<dbReference type="InterPro" id="IPR053521">
    <property type="entry name" value="McjB-like"/>
</dbReference>
<gene>
    <name evidence="2" type="ORF">GMA64_10400</name>
</gene>
<comment type="caution">
    <text evidence="2">The sequence shown here is derived from an EMBL/GenBank/DDBJ whole genome shotgun (WGS) entry which is preliminary data.</text>
</comment>
<evidence type="ECO:0000259" key="1">
    <source>
        <dbReference type="Pfam" id="PF13471"/>
    </source>
</evidence>
<reference evidence="2" key="1">
    <citation type="journal article" date="2019" name="Nat. Med.">
        <title>A library of human gut bacterial isolates paired with longitudinal multiomics data enables mechanistic microbiome research.</title>
        <authorList>
            <person name="Poyet M."/>
            <person name="Groussin M."/>
            <person name="Gibbons S.M."/>
            <person name="Avila-Pacheco J."/>
            <person name="Jiang X."/>
            <person name="Kearney S.M."/>
            <person name="Perrotta A.R."/>
            <person name="Berdy B."/>
            <person name="Zhao S."/>
            <person name="Lieberman T.D."/>
            <person name="Swanson P.K."/>
            <person name="Smith M."/>
            <person name="Roesemann S."/>
            <person name="Alexander J.E."/>
            <person name="Rich S.A."/>
            <person name="Livny J."/>
            <person name="Vlamakis H."/>
            <person name="Clish C."/>
            <person name="Bullock K."/>
            <person name="Deik A."/>
            <person name="Scott J."/>
            <person name="Pierce K.A."/>
            <person name="Xavier R.J."/>
            <person name="Alm E.J."/>
        </authorList>
    </citation>
    <scope>NUCLEOTIDE SEQUENCE</scope>
    <source>
        <strain evidence="2">BIOML-A179</strain>
    </source>
</reference>
<dbReference type="AlphaFoldDB" id="A0A6I3NG98"/>
<dbReference type="EMBL" id="WMQV01000027">
    <property type="protein sequence ID" value="MTL94939.1"/>
    <property type="molecule type" value="Genomic_DNA"/>
</dbReference>
<evidence type="ECO:0000313" key="2">
    <source>
        <dbReference type="EMBL" id="MTL94939.1"/>
    </source>
</evidence>
<dbReference type="RefSeq" id="WP_129821720.1">
    <property type="nucleotide sequence ID" value="NZ_JADPLS010000008.1"/>
</dbReference>
<feature type="domain" description="Microcin J25-processing protein McjB C-terminal" evidence="1">
    <location>
        <begin position="40"/>
        <end position="139"/>
    </location>
</feature>
<dbReference type="Pfam" id="PF13471">
    <property type="entry name" value="Transglut_core3"/>
    <property type="match status" value="1"/>
</dbReference>
<accession>A0A6I3NG98</accession>